<evidence type="ECO:0000313" key="1">
    <source>
        <dbReference type="EMBL" id="MBD5779813.1"/>
    </source>
</evidence>
<gene>
    <name evidence="1" type="ORF">IEN85_09940</name>
</gene>
<evidence type="ECO:0000313" key="2">
    <source>
        <dbReference type="Proteomes" id="UP000622317"/>
    </source>
</evidence>
<name>A0A927F7D4_9BACT</name>
<dbReference type="Proteomes" id="UP000622317">
    <property type="component" value="Unassembled WGS sequence"/>
</dbReference>
<proteinExistence type="predicted"/>
<sequence length="84" mass="9714">MGRKRKLRPDEKAEKNRRKELFTTVFVGGKMKRVKRSRLGGSIEDDEFLKSNGGPIALHQEGLWHLIDEENNNYEINVGSEDPF</sequence>
<comment type="caution">
    <text evidence="1">The sequence shown here is derived from an EMBL/GenBank/DDBJ whole genome shotgun (WGS) entry which is preliminary data.</text>
</comment>
<dbReference type="RefSeq" id="WP_191616950.1">
    <property type="nucleotide sequence ID" value="NZ_JACYFG010000015.1"/>
</dbReference>
<organism evidence="1 2">
    <name type="scientific">Pelagicoccus enzymogenes</name>
    <dbReference type="NCBI Taxonomy" id="2773457"/>
    <lineage>
        <taxon>Bacteria</taxon>
        <taxon>Pseudomonadati</taxon>
        <taxon>Verrucomicrobiota</taxon>
        <taxon>Opitutia</taxon>
        <taxon>Puniceicoccales</taxon>
        <taxon>Pelagicoccaceae</taxon>
        <taxon>Pelagicoccus</taxon>
    </lineage>
</organism>
<accession>A0A927F7D4</accession>
<keyword evidence="2" id="KW-1185">Reference proteome</keyword>
<dbReference type="EMBL" id="JACYFG010000015">
    <property type="protein sequence ID" value="MBD5779813.1"/>
    <property type="molecule type" value="Genomic_DNA"/>
</dbReference>
<protein>
    <submittedName>
        <fullName evidence="1">Uncharacterized protein</fullName>
    </submittedName>
</protein>
<dbReference type="AlphaFoldDB" id="A0A927F7D4"/>
<reference evidence="1" key="1">
    <citation type="submission" date="2020-09" db="EMBL/GenBank/DDBJ databases">
        <title>Pelagicoccus enzymogenes sp. nov. with an EPS production, isolated from marine sediment.</title>
        <authorList>
            <person name="Feng X."/>
        </authorList>
    </citation>
    <scope>NUCLEOTIDE SEQUENCE</scope>
    <source>
        <strain evidence="1">NFK12</strain>
    </source>
</reference>